<dbReference type="EMBL" id="BAAANN010000011">
    <property type="protein sequence ID" value="GAA1959496.1"/>
    <property type="molecule type" value="Genomic_DNA"/>
</dbReference>
<dbReference type="SUPFAM" id="SSF56219">
    <property type="entry name" value="DNase I-like"/>
    <property type="match status" value="1"/>
</dbReference>
<reference evidence="4" key="1">
    <citation type="journal article" date="2019" name="Int. J. Syst. Evol. Microbiol.">
        <title>The Global Catalogue of Microorganisms (GCM) 10K type strain sequencing project: providing services to taxonomists for standard genome sequencing and annotation.</title>
        <authorList>
            <consortium name="The Broad Institute Genomics Platform"/>
            <consortium name="The Broad Institute Genome Sequencing Center for Infectious Disease"/>
            <person name="Wu L."/>
            <person name="Ma J."/>
        </authorList>
    </citation>
    <scope>NUCLEOTIDE SEQUENCE [LARGE SCALE GENOMIC DNA]</scope>
    <source>
        <strain evidence="4">JCM 14545</strain>
    </source>
</reference>
<feature type="chain" id="PRO_5045399555" description="Endonuclease/exonuclease/phosphatase domain-containing protein" evidence="2">
    <location>
        <begin position="24"/>
        <end position="311"/>
    </location>
</feature>
<evidence type="ECO:0000256" key="2">
    <source>
        <dbReference type="SAM" id="SignalP"/>
    </source>
</evidence>
<comment type="caution">
    <text evidence="3">The sequence shown here is derived from an EMBL/GenBank/DDBJ whole genome shotgun (WGS) entry which is preliminary data.</text>
</comment>
<organism evidence="3 4">
    <name type="scientific">Amycolatopsis minnesotensis</name>
    <dbReference type="NCBI Taxonomy" id="337894"/>
    <lineage>
        <taxon>Bacteria</taxon>
        <taxon>Bacillati</taxon>
        <taxon>Actinomycetota</taxon>
        <taxon>Actinomycetes</taxon>
        <taxon>Pseudonocardiales</taxon>
        <taxon>Pseudonocardiaceae</taxon>
        <taxon>Amycolatopsis</taxon>
    </lineage>
</organism>
<name>A0ABP5C878_9PSEU</name>
<dbReference type="Gene3D" id="3.60.10.10">
    <property type="entry name" value="Endonuclease/exonuclease/phosphatase"/>
    <property type="match status" value="1"/>
</dbReference>
<dbReference type="InterPro" id="IPR036691">
    <property type="entry name" value="Endo/exonu/phosph_ase_sf"/>
</dbReference>
<proteinExistence type="predicted"/>
<evidence type="ECO:0008006" key="5">
    <source>
        <dbReference type="Google" id="ProtNLM"/>
    </source>
</evidence>
<feature type="region of interest" description="Disordered" evidence="1">
    <location>
        <begin position="144"/>
        <end position="164"/>
    </location>
</feature>
<accession>A0ABP5C878</accession>
<evidence type="ECO:0000256" key="1">
    <source>
        <dbReference type="SAM" id="MobiDB-lite"/>
    </source>
</evidence>
<feature type="signal peptide" evidence="2">
    <location>
        <begin position="1"/>
        <end position="23"/>
    </location>
</feature>
<evidence type="ECO:0000313" key="4">
    <source>
        <dbReference type="Proteomes" id="UP001501116"/>
    </source>
</evidence>
<keyword evidence="4" id="KW-1185">Reference proteome</keyword>
<dbReference type="Proteomes" id="UP001501116">
    <property type="component" value="Unassembled WGS sequence"/>
</dbReference>
<gene>
    <name evidence="3" type="ORF">GCM10009754_32500</name>
</gene>
<keyword evidence="2" id="KW-0732">Signal</keyword>
<evidence type="ECO:0000313" key="3">
    <source>
        <dbReference type="EMBL" id="GAA1959496.1"/>
    </source>
</evidence>
<protein>
    <recommendedName>
        <fullName evidence="5">Endonuclease/exonuclease/phosphatase domain-containing protein</fullName>
    </recommendedName>
</protein>
<sequence>MARGLLTVALTAGATLAISGAQAAQAEVNSSRDHLVVYDNNIENLLPASCADGYLYDRFLAYLKKQSVSPDVFTIQQISDIGQLNAFTRRLSDELPGTYAGKIAIAEPGSMGYTSTCGKMKNQQTNAVIYRSDRLTYKGATRWRSDAPANPEKGTGECRNLTPTKTSQDRVHNIAVRLHDKLADKDVTVASIHWPTGKWHGPDCAGENISEANQAVDRLGGTLRIVAGDTNATTGRADWWNRARGYGFRDPIAEKCGGRVCTKADNTFGEHRIDFLLAKGGGGFTGVATVTEAMTGGKYSQHRSVTARVKY</sequence>